<keyword evidence="4" id="KW-0442">Lipid degradation</keyword>
<keyword evidence="5" id="KW-0732">Signal</keyword>
<feature type="domain" description="Carboxylesterase type B" evidence="6">
    <location>
        <begin position="28"/>
        <end position="535"/>
    </location>
</feature>
<dbReference type="InterPro" id="IPR029058">
    <property type="entry name" value="AB_hydrolase_fold"/>
</dbReference>
<dbReference type="InterPro" id="IPR019826">
    <property type="entry name" value="Carboxylesterase_B_AS"/>
</dbReference>
<protein>
    <recommendedName>
        <fullName evidence="5">Carboxylic ester hydrolase</fullName>
        <ecNumber evidence="5">3.1.1.-</ecNumber>
    </recommendedName>
</protein>
<evidence type="ECO:0000313" key="8">
    <source>
        <dbReference type="Proteomes" id="UP000094336"/>
    </source>
</evidence>
<evidence type="ECO:0000256" key="3">
    <source>
        <dbReference type="ARBA" id="ARBA00022801"/>
    </source>
</evidence>
<organism evidence="7 8">
    <name type="scientific">Babjeviella inositovora NRRL Y-12698</name>
    <dbReference type="NCBI Taxonomy" id="984486"/>
    <lineage>
        <taxon>Eukaryota</taxon>
        <taxon>Fungi</taxon>
        <taxon>Dikarya</taxon>
        <taxon>Ascomycota</taxon>
        <taxon>Saccharomycotina</taxon>
        <taxon>Pichiomycetes</taxon>
        <taxon>Serinales incertae sedis</taxon>
        <taxon>Babjeviella</taxon>
    </lineage>
</organism>
<dbReference type="Pfam" id="PF00135">
    <property type="entry name" value="COesterase"/>
    <property type="match status" value="1"/>
</dbReference>
<accession>A0A1E3QMG6</accession>
<dbReference type="STRING" id="984486.A0A1E3QMG6"/>
<dbReference type="OrthoDB" id="408631at2759"/>
<feature type="signal peptide" evidence="5">
    <location>
        <begin position="1"/>
        <end position="23"/>
    </location>
</feature>
<reference evidence="8" key="1">
    <citation type="submission" date="2016-05" db="EMBL/GenBank/DDBJ databases">
        <title>Comparative genomics of biotechnologically important yeasts.</title>
        <authorList>
            <consortium name="DOE Joint Genome Institute"/>
            <person name="Riley R."/>
            <person name="Haridas S."/>
            <person name="Wolfe K.H."/>
            <person name="Lopes M.R."/>
            <person name="Hittinger C.T."/>
            <person name="Goker M."/>
            <person name="Salamov A."/>
            <person name="Wisecaver J."/>
            <person name="Long T.M."/>
            <person name="Aerts A.L."/>
            <person name="Barry K."/>
            <person name="Choi C."/>
            <person name="Clum A."/>
            <person name="Coughlan A.Y."/>
            <person name="Deshpande S."/>
            <person name="Douglass A.P."/>
            <person name="Hanson S.J."/>
            <person name="Klenk H.-P."/>
            <person name="Labutti K."/>
            <person name="Lapidus A."/>
            <person name="Lindquist E."/>
            <person name="Lipzen A."/>
            <person name="Meier-Kolthoff J.P."/>
            <person name="Ohm R.A."/>
            <person name="Otillar R.P."/>
            <person name="Pangilinan J."/>
            <person name="Peng Y."/>
            <person name="Rokas A."/>
            <person name="Rosa C.A."/>
            <person name="Scheuner C."/>
            <person name="Sibirny A.A."/>
            <person name="Slot J.C."/>
            <person name="Stielow J.B."/>
            <person name="Sun H."/>
            <person name="Kurtzman C.P."/>
            <person name="Blackwell M."/>
            <person name="Grigoriev I.V."/>
            <person name="Jeffries T.W."/>
        </authorList>
    </citation>
    <scope>NUCLEOTIDE SEQUENCE [LARGE SCALE GENOMIC DNA]</scope>
    <source>
        <strain evidence="8">NRRL Y-12698</strain>
    </source>
</reference>
<dbReference type="GO" id="GO:0016042">
    <property type="term" value="P:lipid catabolic process"/>
    <property type="evidence" value="ECO:0007669"/>
    <property type="project" value="UniProtKB-KW"/>
</dbReference>
<sequence>MKSVLTNLGLAIHFLALASSIHALLGPQVQLSNKAIITGNYELLNNLESYLGIPFAAPPVGPLRFKPPQPYTGSLNGFQALAYGPSCPQMNPAAGEAAILGALPNDVLSLVMQTPLFNAILPQSEDCLTLNVYRKRGLSSTAKLPVMFWIFGGGFELGGTNYYLPQQLMAQGALQGQDFIYVSVNYRVAAFGFLGGKEIKAEGSGNPGLLDQRLALQWVADNIASFGGDPSKVTIFGESAGSISVAHQMIANNGDNTYKGKPLFRAAIMQSGSVLPTQDIDAAYPQKIFDAVANAAGCGTASDKLACLRSIPYAQMQAASNSVPGIFSYESLQLSYMPRPDGGFIPYQQIQMVADGKYARVPYIIGDQNDEGTLFSFTTLNVTTDAEVRTYVDNVFPGILSSQLDQFLTLYPQDVTQGSPFGSGLLNALTPQNKRLAALLGDVVFQAPRRFMLNHTPDVARYTFNSQQLQGLPLLGTFHGNDLIWQYFVPGSGSLVYRNAFIAFANTLNPNSGGLFTLTNWPQYQNTNALANNMMYINAVGLSTGKDNYRQAAISFLNNNYQNILA</sequence>
<dbReference type="InterPro" id="IPR002018">
    <property type="entry name" value="CarbesteraseB"/>
</dbReference>
<name>A0A1E3QMG6_9ASCO</name>
<keyword evidence="3 5" id="KW-0378">Hydrolase</keyword>
<evidence type="ECO:0000256" key="1">
    <source>
        <dbReference type="ARBA" id="ARBA00001024"/>
    </source>
</evidence>
<dbReference type="AlphaFoldDB" id="A0A1E3QMG6"/>
<evidence type="ECO:0000256" key="2">
    <source>
        <dbReference type="ARBA" id="ARBA00005964"/>
    </source>
</evidence>
<dbReference type="SUPFAM" id="SSF53474">
    <property type="entry name" value="alpha/beta-Hydrolases"/>
    <property type="match status" value="1"/>
</dbReference>
<dbReference type="EC" id="3.1.1.-" evidence="5"/>
<dbReference type="RefSeq" id="XP_018984136.1">
    <property type="nucleotide sequence ID" value="XM_019129375.1"/>
</dbReference>
<evidence type="ECO:0000256" key="4">
    <source>
        <dbReference type="ARBA" id="ARBA00022963"/>
    </source>
</evidence>
<dbReference type="Proteomes" id="UP000094336">
    <property type="component" value="Unassembled WGS sequence"/>
</dbReference>
<keyword evidence="4" id="KW-0443">Lipid metabolism</keyword>
<evidence type="ECO:0000259" key="6">
    <source>
        <dbReference type="Pfam" id="PF00135"/>
    </source>
</evidence>
<dbReference type="Gene3D" id="3.40.50.1820">
    <property type="entry name" value="alpha/beta hydrolase"/>
    <property type="match status" value="1"/>
</dbReference>
<feature type="chain" id="PRO_5009027382" description="Carboxylic ester hydrolase" evidence="5">
    <location>
        <begin position="24"/>
        <end position="566"/>
    </location>
</feature>
<proteinExistence type="inferred from homology"/>
<gene>
    <name evidence="7" type="ORF">BABINDRAFT_162487</name>
</gene>
<evidence type="ECO:0000313" key="7">
    <source>
        <dbReference type="EMBL" id="ODQ78808.1"/>
    </source>
</evidence>
<comment type="similarity">
    <text evidence="2 5">Belongs to the type-B carboxylesterase/lipase family.</text>
</comment>
<dbReference type="EMBL" id="KV454434">
    <property type="protein sequence ID" value="ODQ78808.1"/>
    <property type="molecule type" value="Genomic_DNA"/>
</dbReference>
<dbReference type="GO" id="GO:0004806">
    <property type="term" value="F:triacylglycerol lipase activity"/>
    <property type="evidence" value="ECO:0007669"/>
    <property type="project" value="UniProtKB-EC"/>
</dbReference>
<dbReference type="PANTHER" id="PTHR11559">
    <property type="entry name" value="CARBOXYLESTERASE"/>
    <property type="match status" value="1"/>
</dbReference>
<dbReference type="PROSITE" id="PS00122">
    <property type="entry name" value="CARBOXYLESTERASE_B_1"/>
    <property type="match status" value="1"/>
</dbReference>
<keyword evidence="8" id="KW-1185">Reference proteome</keyword>
<dbReference type="GeneID" id="30147228"/>
<evidence type="ECO:0000256" key="5">
    <source>
        <dbReference type="RuleBase" id="RU361235"/>
    </source>
</evidence>
<dbReference type="InterPro" id="IPR050309">
    <property type="entry name" value="Type-B_Carboxylest/Lipase"/>
</dbReference>
<comment type="catalytic activity">
    <reaction evidence="1">
        <text>a triacylglycerol + H2O = a diacylglycerol + a fatty acid + H(+)</text>
        <dbReference type="Rhea" id="RHEA:12044"/>
        <dbReference type="ChEBI" id="CHEBI:15377"/>
        <dbReference type="ChEBI" id="CHEBI:15378"/>
        <dbReference type="ChEBI" id="CHEBI:17855"/>
        <dbReference type="ChEBI" id="CHEBI:18035"/>
        <dbReference type="ChEBI" id="CHEBI:28868"/>
        <dbReference type="EC" id="3.1.1.3"/>
    </reaction>
</comment>